<dbReference type="RefSeq" id="WP_284937337.1">
    <property type="nucleotide sequence ID" value="NZ_JANURM010000003.1"/>
</dbReference>
<organism evidence="1 2">
    <name type="scientific">Campylobacter gastrosuis</name>
    <dbReference type="NCBI Taxonomy" id="2974576"/>
    <lineage>
        <taxon>Bacteria</taxon>
        <taxon>Pseudomonadati</taxon>
        <taxon>Campylobacterota</taxon>
        <taxon>Epsilonproteobacteria</taxon>
        <taxon>Campylobacterales</taxon>
        <taxon>Campylobacteraceae</taxon>
        <taxon>Campylobacter</taxon>
    </lineage>
</organism>
<name>A0ABT7HPN1_9BACT</name>
<evidence type="ECO:0000313" key="1">
    <source>
        <dbReference type="EMBL" id="MDL0088682.1"/>
    </source>
</evidence>
<comment type="caution">
    <text evidence="1">The sequence shown here is derived from an EMBL/GenBank/DDBJ whole genome shotgun (WGS) entry which is preliminary data.</text>
</comment>
<reference evidence="1" key="2">
    <citation type="journal article" date="2023" name="Microorganisms">
        <title>Isolation and Genomic Characteristics of Cat-Borne Campylobacter felis sp. nov. and Sheep-Borne Campylobacter ovis sp. nov.</title>
        <authorList>
            <person name="Wang H."/>
            <person name="Li Y."/>
            <person name="Gu Y."/>
            <person name="Zhou G."/>
            <person name="Chen X."/>
            <person name="Zhang X."/>
            <person name="Shao Z."/>
            <person name="Zhang J."/>
            <person name="Zhang M."/>
        </authorList>
    </citation>
    <scope>NUCLEOTIDE SEQUENCE</scope>
    <source>
        <strain evidence="1">PS10</strain>
    </source>
</reference>
<reference evidence="1" key="1">
    <citation type="submission" date="2022-08" db="EMBL/GenBank/DDBJ databases">
        <authorList>
            <person name="Wang H."/>
        </authorList>
    </citation>
    <scope>NUCLEOTIDE SEQUENCE</scope>
    <source>
        <strain evidence="1">PS10</strain>
    </source>
</reference>
<gene>
    <name evidence="1" type="ORF">NYG85_04745</name>
</gene>
<protein>
    <submittedName>
        <fullName evidence="1">Uncharacterized protein</fullName>
    </submittedName>
</protein>
<dbReference type="Proteomes" id="UP001173801">
    <property type="component" value="Unassembled WGS sequence"/>
</dbReference>
<accession>A0ABT7HPN1</accession>
<keyword evidence="2" id="KW-1185">Reference proteome</keyword>
<evidence type="ECO:0000313" key="2">
    <source>
        <dbReference type="Proteomes" id="UP001173801"/>
    </source>
</evidence>
<proteinExistence type="predicted"/>
<dbReference type="EMBL" id="JANURM010000003">
    <property type="protein sequence ID" value="MDL0088682.1"/>
    <property type="molecule type" value="Genomic_DNA"/>
</dbReference>
<sequence length="43" mass="5218">MKFIKKTRIRLDRHLTRQILKQTQSDEKLPNIIKINNGSWEIL</sequence>